<dbReference type="InterPro" id="IPR050490">
    <property type="entry name" value="Bact_solute-bd_prot1"/>
</dbReference>
<dbReference type="PANTHER" id="PTHR43649:SF17">
    <property type="entry name" value="ABC TRANSPORTER SOLUTE BINDING PROTEIN-SUGAR TRANSPORT"/>
    <property type="match status" value="1"/>
</dbReference>
<keyword evidence="2" id="KW-0732">Signal</keyword>
<dbReference type="PROSITE" id="PS51257">
    <property type="entry name" value="PROKAR_LIPOPROTEIN"/>
    <property type="match status" value="1"/>
</dbReference>
<dbReference type="SUPFAM" id="SSF53850">
    <property type="entry name" value="Periplasmic binding protein-like II"/>
    <property type="match status" value="1"/>
</dbReference>
<evidence type="ECO:0000313" key="4">
    <source>
        <dbReference type="EMBL" id="MFC5530679.1"/>
    </source>
</evidence>
<proteinExistence type="predicted"/>
<feature type="chain" id="PRO_5047343211" evidence="2">
    <location>
        <begin position="25"/>
        <end position="514"/>
    </location>
</feature>
<name>A0ABW0R5Z0_9BACL</name>
<dbReference type="EMBL" id="JBHSNC010000045">
    <property type="protein sequence ID" value="MFC5530679.1"/>
    <property type="molecule type" value="Genomic_DNA"/>
</dbReference>
<feature type="signal peptide" evidence="2">
    <location>
        <begin position="1"/>
        <end position="24"/>
    </location>
</feature>
<sequence length="514" mass="56085">MSLMRKKSTAIAATMVLASSLTLAACGDKNSGNDSNGAASPAGSSPAASQSASGAASLKPYNLTMYFPGSAQPDQKKVEAKMNEYLKDKINATIELKPIDWGAWGDKMNLMIASGEEADIIFTAAWNGYSTNVAKGAFLPLDELLQSNGQDILKTLDPLFLEGSKINGKNYGVPTNKELAATKGLALRKDIVEKYNIDLSQVKTIADMEPIFKLIKEKEPKMIPYYMFGPENGVNMINQWDYMGDSSVPGIVIKDQTSTQVVNELDLPETKERINMIRDWYLKGYINQDAATTKVFPGDQMKAGNVFAKAESLKPGKDAELTASTGLPWIQIELAGPTISTGDTTGSMLAISRTSGDPERAMMFINLLHTDKYLNNLLNFGIEGEHYDKKSDEVIDTTKGAKTYNLGSSWMFGNQFLNYLQPNEDPQKWDKFKAFNASGKASPAIGFTFDSEPVKSEIAAVVNVNSQYQTALYTGSVDPEEAMAKYTAKLKDAGVDKIIAEKQKQLDAYLASKK</sequence>
<evidence type="ECO:0000259" key="3">
    <source>
        <dbReference type="Pfam" id="PF12010"/>
    </source>
</evidence>
<gene>
    <name evidence="4" type="ORF">ACFPQ4_14675</name>
</gene>
<dbReference type="PANTHER" id="PTHR43649">
    <property type="entry name" value="ARABINOSE-BINDING PROTEIN-RELATED"/>
    <property type="match status" value="1"/>
</dbReference>
<feature type="domain" description="DUF3502" evidence="3">
    <location>
        <begin position="443"/>
        <end position="511"/>
    </location>
</feature>
<evidence type="ECO:0000256" key="1">
    <source>
        <dbReference type="SAM" id="MobiDB-lite"/>
    </source>
</evidence>
<dbReference type="Pfam" id="PF12010">
    <property type="entry name" value="DUF3502"/>
    <property type="match status" value="1"/>
</dbReference>
<keyword evidence="5" id="KW-1185">Reference proteome</keyword>
<dbReference type="InterPro" id="IPR006059">
    <property type="entry name" value="SBP"/>
</dbReference>
<evidence type="ECO:0000313" key="5">
    <source>
        <dbReference type="Proteomes" id="UP001596108"/>
    </source>
</evidence>
<protein>
    <submittedName>
        <fullName evidence="4">ABC transporter substrate-binding protein</fullName>
    </submittedName>
</protein>
<comment type="caution">
    <text evidence="4">The sequence shown here is derived from an EMBL/GenBank/DDBJ whole genome shotgun (WGS) entry which is preliminary data.</text>
</comment>
<dbReference type="RefSeq" id="WP_378112623.1">
    <property type="nucleotide sequence ID" value="NZ_JBHSNC010000045.1"/>
</dbReference>
<organism evidence="4 5">
    <name type="scientific">Cohnella yongneupensis</name>
    <dbReference type="NCBI Taxonomy" id="425006"/>
    <lineage>
        <taxon>Bacteria</taxon>
        <taxon>Bacillati</taxon>
        <taxon>Bacillota</taxon>
        <taxon>Bacilli</taxon>
        <taxon>Bacillales</taxon>
        <taxon>Paenibacillaceae</taxon>
        <taxon>Cohnella</taxon>
    </lineage>
</organism>
<dbReference type="Gene3D" id="3.40.190.10">
    <property type="entry name" value="Periplasmic binding protein-like II"/>
    <property type="match status" value="1"/>
</dbReference>
<accession>A0ABW0R5Z0</accession>
<dbReference type="Pfam" id="PF01547">
    <property type="entry name" value="SBP_bac_1"/>
    <property type="match status" value="1"/>
</dbReference>
<evidence type="ECO:0000256" key="2">
    <source>
        <dbReference type="SAM" id="SignalP"/>
    </source>
</evidence>
<dbReference type="Proteomes" id="UP001596108">
    <property type="component" value="Unassembled WGS sequence"/>
</dbReference>
<reference evidence="5" key="1">
    <citation type="journal article" date="2019" name="Int. J. Syst. Evol. Microbiol.">
        <title>The Global Catalogue of Microorganisms (GCM) 10K type strain sequencing project: providing services to taxonomists for standard genome sequencing and annotation.</title>
        <authorList>
            <consortium name="The Broad Institute Genomics Platform"/>
            <consortium name="The Broad Institute Genome Sequencing Center for Infectious Disease"/>
            <person name="Wu L."/>
            <person name="Ma J."/>
        </authorList>
    </citation>
    <scope>NUCLEOTIDE SEQUENCE [LARGE SCALE GENOMIC DNA]</scope>
    <source>
        <strain evidence="5">CGMCC 1.18578</strain>
    </source>
</reference>
<feature type="region of interest" description="Disordered" evidence="1">
    <location>
        <begin position="32"/>
        <end position="51"/>
    </location>
</feature>
<dbReference type="InterPro" id="IPR022627">
    <property type="entry name" value="DUF3502"/>
</dbReference>